<gene>
    <name evidence="1" type="ORF">EcWSU1_02241</name>
</gene>
<organism evidence="1 2">
    <name type="scientific">Enterobacter ludwigii</name>
    <dbReference type="NCBI Taxonomy" id="299767"/>
    <lineage>
        <taxon>Bacteria</taxon>
        <taxon>Pseudomonadati</taxon>
        <taxon>Pseudomonadota</taxon>
        <taxon>Gammaproteobacteria</taxon>
        <taxon>Enterobacterales</taxon>
        <taxon>Enterobacteriaceae</taxon>
        <taxon>Enterobacter</taxon>
        <taxon>Enterobacter cloacae complex</taxon>
    </lineage>
</organism>
<protein>
    <submittedName>
        <fullName evidence="1">Uncharacterized protein</fullName>
    </submittedName>
</protein>
<evidence type="ECO:0000313" key="2">
    <source>
        <dbReference type="Proteomes" id="UP000007838"/>
    </source>
</evidence>
<dbReference type="Proteomes" id="UP000007838">
    <property type="component" value="Chromosome"/>
</dbReference>
<dbReference type="EMBL" id="CP002886">
    <property type="protein sequence ID" value="AEW73676.1"/>
    <property type="molecule type" value="Genomic_DNA"/>
</dbReference>
<accession>G8LQ28</accession>
<dbReference type="AlphaFoldDB" id="G8LQ28"/>
<dbReference type="HOGENOM" id="CLU_3309036_0_0_6"/>
<dbReference type="KEGG" id="eec:EcWSU1_02241"/>
<sequence length="39" mass="4747">MQDSHRKTNPLKRLNMFYSVNSENYRVVTMIFIHGKRSF</sequence>
<name>G8LQ28_9ENTR</name>
<evidence type="ECO:0000313" key="1">
    <source>
        <dbReference type="EMBL" id="AEW73676.1"/>
    </source>
</evidence>
<proteinExistence type="predicted"/>
<reference evidence="1 2" key="1">
    <citation type="journal article" date="2011" name="Stand. Genomic Sci.">
        <title>Complete genome of the onion pathogen Enterobacter cloacae EcWSU1.</title>
        <authorList>
            <person name="Humann J.L."/>
            <person name="Wildung M."/>
            <person name="Cheng C.H."/>
            <person name="Lee T."/>
            <person name="Stewart J.E."/>
            <person name="Drew J.C."/>
            <person name="Triplett E.W."/>
            <person name="Main D."/>
            <person name="Schroeder B.K."/>
        </authorList>
    </citation>
    <scope>NUCLEOTIDE SEQUENCE [LARGE SCALE GENOMIC DNA]</scope>
    <source>
        <strain evidence="1 2">EcWSU1</strain>
    </source>
</reference>